<protein>
    <recommendedName>
        <fullName evidence="5">Transferase</fullName>
    </recommendedName>
</protein>
<dbReference type="PANTHER" id="PTHR43300:SF4">
    <property type="entry name" value="ACYL-[ACYL-CARRIER-PROTEIN]--UDP-N-ACETYLGLUCOSAMINE O-ACYLTRANSFERASE"/>
    <property type="match status" value="1"/>
</dbReference>
<dbReference type="Proteomes" id="UP001500218">
    <property type="component" value="Unassembled WGS sequence"/>
</dbReference>
<dbReference type="PANTHER" id="PTHR43300">
    <property type="entry name" value="ACETYLTRANSFERASE"/>
    <property type="match status" value="1"/>
</dbReference>
<dbReference type="InterPro" id="IPR018357">
    <property type="entry name" value="Hexapep_transf_CS"/>
</dbReference>
<sequence length="232" mass="24106">MVDARLTAVIWPDVQLGADAVVEEFCLVGRPATDQPTPTVLGDGTLVRSHTVIYAGVRAGAGFATGHHALIREDTVLGDDVSIGSLSVVEHHVSIGDRVRVHSQCFIPEYSVLEDDAWLGPRVTLTNAPRPRCPSVSSCIAGVHVGRGARVGANVTILPGVRIGAGALIGAGAVVTRDVPDGAVAVGVPARHVGDVDQLGCPAGLDHQPYQFPHQQARHDACQGGHHVYSAG</sequence>
<accession>A0ABN2LKA5</accession>
<evidence type="ECO:0000256" key="1">
    <source>
        <dbReference type="ARBA" id="ARBA00022679"/>
    </source>
</evidence>
<evidence type="ECO:0000313" key="4">
    <source>
        <dbReference type="Proteomes" id="UP001500218"/>
    </source>
</evidence>
<evidence type="ECO:0008006" key="5">
    <source>
        <dbReference type="Google" id="ProtNLM"/>
    </source>
</evidence>
<proteinExistence type="predicted"/>
<comment type="caution">
    <text evidence="3">The sequence shown here is derived from an EMBL/GenBank/DDBJ whole genome shotgun (WGS) entry which is preliminary data.</text>
</comment>
<dbReference type="InterPro" id="IPR001451">
    <property type="entry name" value="Hexapep"/>
</dbReference>
<dbReference type="SUPFAM" id="SSF51161">
    <property type="entry name" value="Trimeric LpxA-like enzymes"/>
    <property type="match status" value="1"/>
</dbReference>
<keyword evidence="1" id="KW-0808">Transferase</keyword>
<name>A0ABN2LKA5_9ACTN</name>
<dbReference type="EMBL" id="BAAALT010000020">
    <property type="protein sequence ID" value="GAA1789626.1"/>
    <property type="molecule type" value="Genomic_DNA"/>
</dbReference>
<dbReference type="Pfam" id="PF00132">
    <property type="entry name" value="Hexapep"/>
    <property type="match status" value="2"/>
</dbReference>
<dbReference type="RefSeq" id="WP_344126617.1">
    <property type="nucleotide sequence ID" value="NZ_BAAALT010000020.1"/>
</dbReference>
<dbReference type="InterPro" id="IPR011004">
    <property type="entry name" value="Trimer_LpxA-like_sf"/>
</dbReference>
<reference evidence="3 4" key="1">
    <citation type="journal article" date="2019" name="Int. J. Syst. Evol. Microbiol.">
        <title>The Global Catalogue of Microorganisms (GCM) 10K type strain sequencing project: providing services to taxonomists for standard genome sequencing and annotation.</title>
        <authorList>
            <consortium name="The Broad Institute Genomics Platform"/>
            <consortium name="The Broad Institute Genome Sequencing Center for Infectious Disease"/>
            <person name="Wu L."/>
            <person name="Ma J."/>
        </authorList>
    </citation>
    <scope>NUCLEOTIDE SEQUENCE [LARGE SCALE GENOMIC DNA]</scope>
    <source>
        <strain evidence="3 4">JCM 13250</strain>
    </source>
</reference>
<dbReference type="PROSITE" id="PS00101">
    <property type="entry name" value="HEXAPEP_TRANSFERASES"/>
    <property type="match status" value="1"/>
</dbReference>
<dbReference type="Gene3D" id="2.160.10.10">
    <property type="entry name" value="Hexapeptide repeat proteins"/>
    <property type="match status" value="1"/>
</dbReference>
<keyword evidence="2" id="KW-0677">Repeat</keyword>
<organism evidence="3 4">
    <name type="scientific">Luedemannella flava</name>
    <dbReference type="NCBI Taxonomy" id="349316"/>
    <lineage>
        <taxon>Bacteria</taxon>
        <taxon>Bacillati</taxon>
        <taxon>Actinomycetota</taxon>
        <taxon>Actinomycetes</taxon>
        <taxon>Micromonosporales</taxon>
        <taxon>Micromonosporaceae</taxon>
        <taxon>Luedemannella</taxon>
    </lineage>
</organism>
<gene>
    <name evidence="3" type="ORF">GCM10009682_09530</name>
</gene>
<evidence type="ECO:0000256" key="2">
    <source>
        <dbReference type="ARBA" id="ARBA00022737"/>
    </source>
</evidence>
<dbReference type="CDD" id="cd03358">
    <property type="entry name" value="LbH_WxcM_N_like"/>
    <property type="match status" value="1"/>
</dbReference>
<keyword evidence="4" id="KW-1185">Reference proteome</keyword>
<dbReference type="InterPro" id="IPR050179">
    <property type="entry name" value="Trans_hexapeptide_repeat"/>
</dbReference>
<evidence type="ECO:0000313" key="3">
    <source>
        <dbReference type="EMBL" id="GAA1789626.1"/>
    </source>
</evidence>